<keyword evidence="3" id="KW-1185">Reference proteome</keyword>
<keyword evidence="2" id="KW-0675">Receptor</keyword>
<name>S7N0N1_MYOBR</name>
<feature type="compositionally biased region" description="Polar residues" evidence="1">
    <location>
        <begin position="64"/>
        <end position="74"/>
    </location>
</feature>
<dbReference type="EMBL" id="KE162753">
    <property type="protein sequence ID" value="EPQ09485.1"/>
    <property type="molecule type" value="Genomic_DNA"/>
</dbReference>
<evidence type="ECO:0000256" key="1">
    <source>
        <dbReference type="SAM" id="MobiDB-lite"/>
    </source>
</evidence>
<reference evidence="2 3" key="1">
    <citation type="journal article" date="2013" name="Nat. Commun.">
        <title>Genome analysis reveals insights into physiology and longevity of the Brandt's bat Myotis brandtii.</title>
        <authorList>
            <person name="Seim I."/>
            <person name="Fang X."/>
            <person name="Xiong Z."/>
            <person name="Lobanov A.V."/>
            <person name="Huang Z."/>
            <person name="Ma S."/>
            <person name="Feng Y."/>
            <person name="Turanov A.A."/>
            <person name="Zhu Y."/>
            <person name="Lenz T.L."/>
            <person name="Gerashchenko M.V."/>
            <person name="Fan D."/>
            <person name="Hee Yim S."/>
            <person name="Yao X."/>
            <person name="Jordan D."/>
            <person name="Xiong Y."/>
            <person name="Ma Y."/>
            <person name="Lyapunov A.N."/>
            <person name="Chen G."/>
            <person name="Kulakova O.I."/>
            <person name="Sun Y."/>
            <person name="Lee S.G."/>
            <person name="Bronson R.T."/>
            <person name="Moskalev A.A."/>
            <person name="Sunyaev S.R."/>
            <person name="Zhang G."/>
            <person name="Krogh A."/>
            <person name="Wang J."/>
            <person name="Gladyshev V.N."/>
        </authorList>
    </citation>
    <scope>NUCLEOTIDE SEQUENCE [LARGE SCALE GENOMIC DNA]</scope>
</reference>
<proteinExistence type="predicted"/>
<feature type="region of interest" description="Disordered" evidence="1">
    <location>
        <begin position="25"/>
        <end position="82"/>
    </location>
</feature>
<organism evidence="2 3">
    <name type="scientific">Myotis brandtii</name>
    <name type="common">Brandt's bat</name>
    <dbReference type="NCBI Taxonomy" id="109478"/>
    <lineage>
        <taxon>Eukaryota</taxon>
        <taxon>Metazoa</taxon>
        <taxon>Chordata</taxon>
        <taxon>Craniata</taxon>
        <taxon>Vertebrata</taxon>
        <taxon>Euteleostomi</taxon>
        <taxon>Mammalia</taxon>
        <taxon>Eutheria</taxon>
        <taxon>Laurasiatheria</taxon>
        <taxon>Chiroptera</taxon>
        <taxon>Yangochiroptera</taxon>
        <taxon>Vespertilionidae</taxon>
        <taxon>Myotis</taxon>
    </lineage>
</organism>
<gene>
    <name evidence="2" type="ORF">D623_10007203</name>
</gene>
<accession>S7N0N1</accession>
<evidence type="ECO:0000313" key="3">
    <source>
        <dbReference type="Proteomes" id="UP000052978"/>
    </source>
</evidence>
<dbReference type="AlphaFoldDB" id="S7N0N1"/>
<protein>
    <submittedName>
        <fullName evidence="2">Transient receptor potential cation channel subfamily V member 3</fullName>
    </submittedName>
</protein>
<evidence type="ECO:0000313" key="2">
    <source>
        <dbReference type="EMBL" id="EPQ09485.1"/>
    </source>
</evidence>
<sequence length="156" mass="16775">MALLGCPPSAHFFLEIEGFEPNPTVAKTSPPIFSKPMDSNIRQCLSGNCDDMDSPQSPQDDATETPSNPNSPSANLAKEEQRRKKKRLKKCLFAAVSEGCVEDLVQLLVELQELCKRRRNLDVPGQCQALAEGEGLGPLLGSCCPPSLPPTRGAGV</sequence>
<dbReference type="Proteomes" id="UP000052978">
    <property type="component" value="Unassembled WGS sequence"/>
</dbReference>